<name>A0A3M7R0G7_BRAPC</name>
<evidence type="ECO:0000313" key="2">
    <source>
        <dbReference type="Proteomes" id="UP000276133"/>
    </source>
</evidence>
<evidence type="ECO:0000313" key="1">
    <source>
        <dbReference type="EMBL" id="RNA16871.1"/>
    </source>
</evidence>
<keyword evidence="2" id="KW-1185">Reference proteome</keyword>
<protein>
    <submittedName>
        <fullName evidence="1">Uncharacterized protein</fullName>
    </submittedName>
</protein>
<dbReference type="EMBL" id="REGN01004601">
    <property type="protein sequence ID" value="RNA16871.1"/>
    <property type="molecule type" value="Genomic_DNA"/>
</dbReference>
<gene>
    <name evidence="1" type="ORF">BpHYR1_018502</name>
</gene>
<accession>A0A3M7R0G7</accession>
<proteinExistence type="predicted"/>
<reference evidence="1 2" key="1">
    <citation type="journal article" date="2018" name="Sci. Rep.">
        <title>Genomic signatures of local adaptation to the degree of environmental predictability in rotifers.</title>
        <authorList>
            <person name="Franch-Gras L."/>
            <person name="Hahn C."/>
            <person name="Garcia-Roger E.M."/>
            <person name="Carmona M.J."/>
            <person name="Serra M."/>
            <person name="Gomez A."/>
        </authorList>
    </citation>
    <scope>NUCLEOTIDE SEQUENCE [LARGE SCALE GENOMIC DNA]</scope>
    <source>
        <strain evidence="1">HYR1</strain>
    </source>
</reference>
<sequence>MRLKIEKYNYGSTRSTDYFYSSIGIQSKNITIKAYKIKLRTVDLSYLKLIINNSCREILV</sequence>
<organism evidence="1 2">
    <name type="scientific">Brachionus plicatilis</name>
    <name type="common">Marine rotifer</name>
    <name type="synonym">Brachionus muelleri</name>
    <dbReference type="NCBI Taxonomy" id="10195"/>
    <lineage>
        <taxon>Eukaryota</taxon>
        <taxon>Metazoa</taxon>
        <taxon>Spiralia</taxon>
        <taxon>Gnathifera</taxon>
        <taxon>Rotifera</taxon>
        <taxon>Eurotatoria</taxon>
        <taxon>Monogononta</taxon>
        <taxon>Pseudotrocha</taxon>
        <taxon>Ploima</taxon>
        <taxon>Brachionidae</taxon>
        <taxon>Brachionus</taxon>
    </lineage>
</organism>
<comment type="caution">
    <text evidence="1">The sequence shown here is derived from an EMBL/GenBank/DDBJ whole genome shotgun (WGS) entry which is preliminary data.</text>
</comment>
<dbReference type="Proteomes" id="UP000276133">
    <property type="component" value="Unassembled WGS sequence"/>
</dbReference>
<dbReference type="AlphaFoldDB" id="A0A3M7R0G7"/>